<dbReference type="InterPro" id="IPR055355">
    <property type="entry name" value="ZP-C"/>
</dbReference>
<dbReference type="Proteomes" id="UP000261620">
    <property type="component" value="Unplaced"/>
</dbReference>
<evidence type="ECO:0000313" key="4">
    <source>
        <dbReference type="Proteomes" id="UP000261620"/>
    </source>
</evidence>
<dbReference type="GO" id="GO:0031012">
    <property type="term" value="C:extracellular matrix"/>
    <property type="evidence" value="ECO:0007669"/>
    <property type="project" value="TreeGrafter"/>
</dbReference>
<dbReference type="Ensembl" id="ENSMMOT00000002992.1">
    <property type="protein sequence ID" value="ENSMMOP00000002947.1"/>
    <property type="gene ID" value="ENSMMOG00000002369.1"/>
</dbReference>
<sequence>ISTTWHILFLRADSQPSLPTDTQWHRDSNVYKRGQLINLQVSARTRPGQQLFIQSCYVSVSPEPQTRPRQAIIMNKGCSVPVGSPPAAVQFVAPDKDVVNFVLNTSSLIPELFIHCSVIRSDQGVSPGSKSCNYNSVSAVAQSVKARQSNTFLKVSAFYCSKHDFPPLFLKLISDSHVISEAKAIVTTGPLVIVDHDIETRSEPLVFHSSKDPITDSMQSDGAAIEDTIDSGSPISRGEFPSPPQGVVVESRDPFTRLTLWLPGQVQGTERQEDGSDSDDNLGVKLDVSDAVFNFLPGVQHSIGSQESRLDPDTNQIRADTLNVPTLTDWTVLSDPEKAPIIRDSHINKIFLARFGQLGKDAPQEADISVPAEMTLNVLNQDGFSQLKEELAATHRLGTNDAGPLIRSKLEFSKGSDGSQTLSYEEEVEREWEGEKGMSRCGARREPELRRKGLRSAFLDLLR</sequence>
<dbReference type="GO" id="GO:0035803">
    <property type="term" value="P:egg coat formation"/>
    <property type="evidence" value="ECO:0007669"/>
    <property type="project" value="TreeGrafter"/>
</dbReference>
<dbReference type="OMA" id="VIMNKGC"/>
<dbReference type="Pfam" id="PF00100">
    <property type="entry name" value="Zona_pellucida"/>
    <property type="match status" value="1"/>
</dbReference>
<reference evidence="3" key="1">
    <citation type="submission" date="2025-08" db="UniProtKB">
        <authorList>
            <consortium name="Ensembl"/>
        </authorList>
    </citation>
    <scope>IDENTIFICATION</scope>
</reference>
<dbReference type="AlphaFoldDB" id="A0A3Q3VVN3"/>
<dbReference type="InterPro" id="IPR001507">
    <property type="entry name" value="ZP_dom"/>
</dbReference>
<proteinExistence type="predicted"/>
<dbReference type="STRING" id="94237.ENSMMOP00000002947"/>
<dbReference type="GO" id="GO:0007339">
    <property type="term" value="P:binding of sperm to zona pellucida"/>
    <property type="evidence" value="ECO:0007669"/>
    <property type="project" value="TreeGrafter"/>
</dbReference>
<protein>
    <recommendedName>
        <fullName evidence="2">ZP domain-containing protein</fullName>
    </recommendedName>
</protein>
<dbReference type="GO" id="GO:0032190">
    <property type="term" value="F:acrosin binding"/>
    <property type="evidence" value="ECO:0007669"/>
    <property type="project" value="TreeGrafter"/>
</dbReference>
<keyword evidence="1" id="KW-1015">Disulfide bond</keyword>
<feature type="domain" description="ZP" evidence="2">
    <location>
        <begin position="1"/>
        <end position="139"/>
    </location>
</feature>
<evidence type="ECO:0000313" key="3">
    <source>
        <dbReference type="Ensembl" id="ENSMMOP00000002947.1"/>
    </source>
</evidence>
<evidence type="ECO:0000259" key="2">
    <source>
        <dbReference type="PROSITE" id="PS51034"/>
    </source>
</evidence>
<dbReference type="Gene3D" id="2.60.40.4100">
    <property type="entry name" value="Zona pellucida, ZP-C domain"/>
    <property type="match status" value="1"/>
</dbReference>
<evidence type="ECO:0000256" key="1">
    <source>
        <dbReference type="ARBA" id="ARBA00023157"/>
    </source>
</evidence>
<name>A0A3Q3VVN3_MOLML</name>
<organism evidence="3 4">
    <name type="scientific">Mola mola</name>
    <name type="common">Ocean sunfish</name>
    <name type="synonym">Tetraodon mola</name>
    <dbReference type="NCBI Taxonomy" id="94237"/>
    <lineage>
        <taxon>Eukaryota</taxon>
        <taxon>Metazoa</taxon>
        <taxon>Chordata</taxon>
        <taxon>Craniata</taxon>
        <taxon>Vertebrata</taxon>
        <taxon>Euteleostomi</taxon>
        <taxon>Actinopterygii</taxon>
        <taxon>Neopterygii</taxon>
        <taxon>Teleostei</taxon>
        <taxon>Neoteleostei</taxon>
        <taxon>Acanthomorphata</taxon>
        <taxon>Eupercaria</taxon>
        <taxon>Tetraodontiformes</taxon>
        <taxon>Molidae</taxon>
        <taxon>Mola</taxon>
    </lineage>
</organism>
<accession>A0A3Q3VVN3</accession>
<dbReference type="PANTHER" id="PTHR11576">
    <property type="entry name" value="ZONA PELLUCIDA SPERM-BINDING PROTEIN 3"/>
    <property type="match status" value="1"/>
</dbReference>
<reference evidence="3" key="2">
    <citation type="submission" date="2025-09" db="UniProtKB">
        <authorList>
            <consortium name="Ensembl"/>
        </authorList>
    </citation>
    <scope>IDENTIFICATION</scope>
</reference>
<keyword evidence="4" id="KW-1185">Reference proteome</keyword>
<dbReference type="PANTHER" id="PTHR11576:SF18">
    <property type="entry name" value="ZONA PELLUCIDA PROTEIN C"/>
    <property type="match status" value="1"/>
</dbReference>
<dbReference type="PROSITE" id="PS51034">
    <property type="entry name" value="ZP_2"/>
    <property type="match status" value="1"/>
</dbReference>
<dbReference type="GO" id="GO:2000344">
    <property type="term" value="P:positive regulation of acrosome reaction"/>
    <property type="evidence" value="ECO:0007669"/>
    <property type="project" value="TreeGrafter"/>
</dbReference>
<dbReference type="InterPro" id="IPR042235">
    <property type="entry name" value="ZP-C_dom"/>
</dbReference>